<protein>
    <recommendedName>
        <fullName evidence="4">Carboxylesterase</fullName>
    </recommendedName>
</protein>
<dbReference type="OrthoDB" id="7355053at2"/>
<keyword evidence="1" id="KW-0472">Membrane</keyword>
<evidence type="ECO:0008006" key="4">
    <source>
        <dbReference type="Google" id="ProtNLM"/>
    </source>
</evidence>
<reference evidence="2 3" key="1">
    <citation type="journal article" date="2013" name="PLoS ONE">
        <title>Poles Apart: Arctic and Antarctic Octadecabacter strains Share High Genome Plasticity and a New Type of Xanthorhodopsin.</title>
        <authorList>
            <person name="Vollmers J."/>
            <person name="Voget S."/>
            <person name="Dietrich S."/>
            <person name="Gollnow K."/>
            <person name="Smits M."/>
            <person name="Meyer K."/>
            <person name="Brinkhoff T."/>
            <person name="Simon M."/>
            <person name="Daniel R."/>
        </authorList>
    </citation>
    <scope>NUCLEOTIDE SEQUENCE [LARGE SCALE GENOMIC DNA]</scope>
    <source>
        <strain evidence="2 3">307</strain>
    </source>
</reference>
<dbReference type="RefSeq" id="WP_015499848.1">
    <property type="nucleotide sequence ID" value="NC_020911.1"/>
</dbReference>
<dbReference type="AlphaFoldDB" id="M9RBP0"/>
<name>M9RBP0_9RHOB</name>
<keyword evidence="3" id="KW-1185">Reference proteome</keyword>
<dbReference type="STRING" id="391626.OAN307_c21990"/>
<dbReference type="Proteomes" id="UP000005307">
    <property type="component" value="Chromosome"/>
</dbReference>
<dbReference type="EMBL" id="CP003740">
    <property type="protein sequence ID" value="AGI67826.1"/>
    <property type="molecule type" value="Genomic_DNA"/>
</dbReference>
<dbReference type="HOGENOM" id="CLU_116699_0_0_5"/>
<evidence type="ECO:0000313" key="2">
    <source>
        <dbReference type="EMBL" id="AGI67826.1"/>
    </source>
</evidence>
<sequence length="191" mass="21113">MGLIERIFGSIFGNGRNVIVETAQVFRENAEGAAVRQADIKQQSMRQFASEFAVQRHGGFNRFMDALNRLPRPLLAFGTIGLFVVAMADPVWFSTRMQGISLVPDPLWWLMGAIVSFYFGARHQAHSQDFQRSIAQTLARVPTVVENTRALRALRADTPQVAQSAPSADLTLGALAPTDNPALVDWQSSQR</sequence>
<accession>M9RBP0</accession>
<proteinExistence type="predicted"/>
<evidence type="ECO:0000256" key="1">
    <source>
        <dbReference type="SAM" id="Phobius"/>
    </source>
</evidence>
<dbReference type="eggNOG" id="ENOG5030784">
    <property type="taxonomic scope" value="Bacteria"/>
</dbReference>
<feature type="transmembrane region" description="Helical" evidence="1">
    <location>
        <begin position="74"/>
        <end position="94"/>
    </location>
</feature>
<organism evidence="2 3">
    <name type="scientific">Octadecabacter antarcticus 307</name>
    <dbReference type="NCBI Taxonomy" id="391626"/>
    <lineage>
        <taxon>Bacteria</taxon>
        <taxon>Pseudomonadati</taxon>
        <taxon>Pseudomonadota</taxon>
        <taxon>Alphaproteobacteria</taxon>
        <taxon>Rhodobacterales</taxon>
        <taxon>Roseobacteraceae</taxon>
        <taxon>Octadecabacter</taxon>
    </lineage>
</organism>
<keyword evidence="1" id="KW-0812">Transmembrane</keyword>
<feature type="transmembrane region" description="Helical" evidence="1">
    <location>
        <begin position="106"/>
        <end position="121"/>
    </location>
</feature>
<dbReference type="Pfam" id="PF11351">
    <property type="entry name" value="GTA_holin_3TM"/>
    <property type="match status" value="1"/>
</dbReference>
<dbReference type="KEGG" id="oat:OAN307_c21990"/>
<gene>
    <name evidence="2" type="ORF">OAN307_c21990</name>
</gene>
<evidence type="ECO:0000313" key="3">
    <source>
        <dbReference type="Proteomes" id="UP000005307"/>
    </source>
</evidence>
<keyword evidence="1" id="KW-1133">Transmembrane helix</keyword>
<dbReference type="InterPro" id="IPR021497">
    <property type="entry name" value="GTA_holin_3TM"/>
</dbReference>